<evidence type="ECO:0000313" key="2">
    <source>
        <dbReference type="Proteomes" id="UP000808349"/>
    </source>
</evidence>
<proteinExistence type="predicted"/>
<protein>
    <submittedName>
        <fullName evidence="1">Uncharacterized protein</fullName>
    </submittedName>
</protein>
<comment type="caution">
    <text evidence="1">The sequence shown here is derived from an EMBL/GenBank/DDBJ whole genome shotgun (WGS) entry which is preliminary data.</text>
</comment>
<organism evidence="1 2">
    <name type="scientific">Candidatus Defluviibacterium haderslevense</name>
    <dbReference type="NCBI Taxonomy" id="2981993"/>
    <lineage>
        <taxon>Bacteria</taxon>
        <taxon>Pseudomonadati</taxon>
        <taxon>Bacteroidota</taxon>
        <taxon>Saprospiria</taxon>
        <taxon>Saprospirales</taxon>
        <taxon>Saprospiraceae</taxon>
        <taxon>Candidatus Defluviibacterium</taxon>
    </lineage>
</organism>
<sequence>MYKYLLLICFIALNCTSKNRYAPEAQTPSGPVNKPDYPQGNITEIESDAIPFFVGKGDHPNWKLKVGQIQNAIFEVQLTLEDEKQTWIGLMQEVEASNEGQTGQFLLGQLEFNQEKKEIEFYLDRKPCEDMNKKSYNARVIMLKDTKEFYGCGDFMK</sequence>
<dbReference type="EMBL" id="JADKFW010000018">
    <property type="protein sequence ID" value="MBK9719299.1"/>
    <property type="molecule type" value="Genomic_DNA"/>
</dbReference>
<dbReference type="AlphaFoldDB" id="A0A9D7SDQ4"/>
<dbReference type="Proteomes" id="UP000808349">
    <property type="component" value="Unassembled WGS sequence"/>
</dbReference>
<accession>A0A9D7SDQ4</accession>
<gene>
    <name evidence="1" type="ORF">IPO85_17645</name>
</gene>
<reference evidence="1 2" key="1">
    <citation type="submission" date="2020-10" db="EMBL/GenBank/DDBJ databases">
        <title>Connecting structure to function with the recovery of over 1000 high-quality activated sludge metagenome-assembled genomes encoding full-length rRNA genes using long-read sequencing.</title>
        <authorList>
            <person name="Singleton C.M."/>
            <person name="Petriglieri F."/>
            <person name="Kristensen J.M."/>
            <person name="Kirkegaard R.H."/>
            <person name="Michaelsen T.Y."/>
            <person name="Andersen M.H."/>
            <person name="Karst S.M."/>
            <person name="Dueholm M.S."/>
            <person name="Nielsen P.H."/>
            <person name="Albertsen M."/>
        </authorList>
    </citation>
    <scope>NUCLEOTIDE SEQUENCE [LARGE SCALE GENOMIC DNA]</scope>
    <source>
        <strain evidence="1">Ribe_18-Q3-R11-54_BAT3C.373</strain>
    </source>
</reference>
<evidence type="ECO:0000313" key="1">
    <source>
        <dbReference type="EMBL" id="MBK9719299.1"/>
    </source>
</evidence>
<name>A0A9D7SDQ4_9BACT</name>